<proteinExistence type="predicted"/>
<feature type="non-terminal residue" evidence="1">
    <location>
        <position position="1"/>
    </location>
</feature>
<comment type="caution">
    <text evidence="1">The sequence shown here is derived from an EMBL/GenBank/DDBJ whole genome shotgun (WGS) entry which is preliminary data.</text>
</comment>
<evidence type="ECO:0000313" key="1">
    <source>
        <dbReference type="EMBL" id="KAF0760189.1"/>
    </source>
</evidence>
<dbReference type="Proteomes" id="UP000478052">
    <property type="component" value="Unassembled WGS sequence"/>
</dbReference>
<sequence length="72" mass="8199">HSIISQVSKLFESIVLNTIQPIINSIIINEQHGFRLGRSTSTCNAVLCNHIFKAFYGFFFLLFKSHISLKSK</sequence>
<keyword evidence="2" id="KW-1185">Reference proteome</keyword>
<organism evidence="1 2">
    <name type="scientific">Aphis craccivora</name>
    <name type="common">Cowpea aphid</name>
    <dbReference type="NCBI Taxonomy" id="307492"/>
    <lineage>
        <taxon>Eukaryota</taxon>
        <taxon>Metazoa</taxon>
        <taxon>Ecdysozoa</taxon>
        <taxon>Arthropoda</taxon>
        <taxon>Hexapoda</taxon>
        <taxon>Insecta</taxon>
        <taxon>Pterygota</taxon>
        <taxon>Neoptera</taxon>
        <taxon>Paraneoptera</taxon>
        <taxon>Hemiptera</taxon>
        <taxon>Sternorrhyncha</taxon>
        <taxon>Aphidomorpha</taxon>
        <taxon>Aphidoidea</taxon>
        <taxon>Aphididae</taxon>
        <taxon>Aphidini</taxon>
        <taxon>Aphis</taxon>
        <taxon>Aphis</taxon>
    </lineage>
</organism>
<name>A0A6G0YRF8_APHCR</name>
<evidence type="ECO:0000313" key="2">
    <source>
        <dbReference type="Proteomes" id="UP000478052"/>
    </source>
</evidence>
<reference evidence="1 2" key="1">
    <citation type="submission" date="2019-08" db="EMBL/GenBank/DDBJ databases">
        <title>Whole genome of Aphis craccivora.</title>
        <authorList>
            <person name="Voronova N.V."/>
            <person name="Shulinski R.S."/>
            <person name="Bandarenka Y.V."/>
            <person name="Zhorov D.G."/>
            <person name="Warner D."/>
        </authorList>
    </citation>
    <scope>NUCLEOTIDE SEQUENCE [LARGE SCALE GENOMIC DNA]</scope>
    <source>
        <strain evidence="1">180601</strain>
        <tissue evidence="1">Whole Body</tissue>
    </source>
</reference>
<dbReference type="EMBL" id="VUJU01002759">
    <property type="protein sequence ID" value="KAF0760189.1"/>
    <property type="molecule type" value="Genomic_DNA"/>
</dbReference>
<dbReference type="AlphaFoldDB" id="A0A6G0YRF8"/>
<protein>
    <recommendedName>
        <fullName evidence="3">Reverse transcriptase domain-containing protein</fullName>
    </recommendedName>
</protein>
<accession>A0A6G0YRF8</accession>
<evidence type="ECO:0008006" key="3">
    <source>
        <dbReference type="Google" id="ProtNLM"/>
    </source>
</evidence>
<gene>
    <name evidence="1" type="ORF">FWK35_00010905</name>
</gene>